<sequence length="77" mass="8817">MYLLLYNWNKLRLLGGGLNPILGLYCGLERIHQHLLLYLKLQSHAITSPAQNRASSKYWKTQNAQWSNASFLSSPQS</sequence>
<protein>
    <submittedName>
        <fullName evidence="1">Uncharacterized protein</fullName>
    </submittedName>
</protein>
<accession>A0A4P8PK11</accession>
<name>A0A4P8PK11_9VIRU</name>
<evidence type="ECO:0000313" key="1">
    <source>
        <dbReference type="EMBL" id="QCQ84689.1"/>
    </source>
</evidence>
<proteinExistence type="predicted"/>
<organism evidence="1">
    <name type="scientific">Blackfly microvirus SF02</name>
    <dbReference type="NCBI Taxonomy" id="2576452"/>
    <lineage>
        <taxon>Viruses</taxon>
        <taxon>Monodnaviria</taxon>
        <taxon>Sangervirae</taxon>
        <taxon>Phixviricota</taxon>
        <taxon>Malgrandaviricetes</taxon>
        <taxon>Petitvirales</taxon>
        <taxon>Microviridae</taxon>
        <taxon>Microvirus</taxon>
    </lineage>
</organism>
<dbReference type="Proteomes" id="UP000323589">
    <property type="component" value="Segment"/>
</dbReference>
<dbReference type="EMBL" id="MK249150">
    <property type="protein sequence ID" value="QCQ84689.1"/>
    <property type="molecule type" value="Genomic_DNA"/>
</dbReference>
<reference evidence="1" key="1">
    <citation type="submission" date="2018-12" db="EMBL/GenBank/DDBJ databases">
        <title>Singled stranded DNA viruses identified in blackflies (Austrosimulium ungulatum) sampled in New Zealand.</title>
        <authorList>
            <person name="Kraberger S."/>
            <person name="Fontenele R.S."/>
            <person name="Schmidlin K."/>
            <person name="Walters M."/>
            <person name="Varsani A."/>
        </authorList>
    </citation>
    <scope>NUCLEOTIDE SEQUENCE [LARGE SCALE GENOMIC DNA]</scope>
    <source>
        <strain evidence="1">046</strain>
    </source>
</reference>